<keyword evidence="11" id="KW-1185">Reference proteome</keyword>
<feature type="transmembrane region" description="Helical" evidence="8">
    <location>
        <begin position="140"/>
        <end position="163"/>
    </location>
</feature>
<dbReference type="InterPro" id="IPR003492">
    <property type="entry name" value="Battenin_disease_Cln3"/>
</dbReference>
<dbReference type="GO" id="GO:0005774">
    <property type="term" value="C:vacuolar membrane"/>
    <property type="evidence" value="ECO:0007669"/>
    <property type="project" value="UniProtKB-SubCell"/>
</dbReference>
<dbReference type="SUPFAM" id="SSF103473">
    <property type="entry name" value="MFS general substrate transporter"/>
    <property type="match status" value="1"/>
</dbReference>
<feature type="compositionally biased region" description="Basic and acidic residues" evidence="9">
    <location>
        <begin position="197"/>
        <end position="218"/>
    </location>
</feature>
<name>A0AAD9HS44_9PEZI</name>
<keyword evidence="4 8" id="KW-0812">Transmembrane</keyword>
<dbReference type="PANTHER" id="PTHR10981">
    <property type="entry name" value="BATTENIN"/>
    <property type="match status" value="1"/>
</dbReference>
<comment type="caution">
    <text evidence="10">The sequence shown here is derived from an EMBL/GenBank/DDBJ whole genome shotgun (WGS) entry which is preliminary data.</text>
</comment>
<feature type="transmembrane region" description="Helical" evidence="8">
    <location>
        <begin position="314"/>
        <end position="334"/>
    </location>
</feature>
<dbReference type="GO" id="GO:0006865">
    <property type="term" value="P:amino acid transport"/>
    <property type="evidence" value="ECO:0007669"/>
    <property type="project" value="UniProtKB-KW"/>
</dbReference>
<evidence type="ECO:0000256" key="2">
    <source>
        <dbReference type="ARBA" id="ARBA00007467"/>
    </source>
</evidence>
<reference evidence="10" key="1">
    <citation type="submission" date="2021-06" db="EMBL/GenBank/DDBJ databases">
        <title>Comparative genomics, transcriptomics and evolutionary studies reveal genomic signatures of adaptation to plant cell wall in hemibiotrophic fungi.</title>
        <authorList>
            <consortium name="DOE Joint Genome Institute"/>
            <person name="Baroncelli R."/>
            <person name="Diaz J.F."/>
            <person name="Benocci T."/>
            <person name="Peng M."/>
            <person name="Battaglia E."/>
            <person name="Haridas S."/>
            <person name="Andreopoulos W."/>
            <person name="Labutti K."/>
            <person name="Pangilinan J."/>
            <person name="Floch G.L."/>
            <person name="Makela M.R."/>
            <person name="Henrissat B."/>
            <person name="Grigoriev I.V."/>
            <person name="Crouch J.A."/>
            <person name="De Vries R.P."/>
            <person name="Sukno S.A."/>
            <person name="Thon M.R."/>
        </authorList>
    </citation>
    <scope>NUCLEOTIDE SEQUENCE</scope>
    <source>
        <strain evidence="10">MAFF235873</strain>
    </source>
</reference>
<evidence type="ECO:0000256" key="9">
    <source>
        <dbReference type="SAM" id="MobiDB-lite"/>
    </source>
</evidence>
<feature type="transmembrane region" description="Helical" evidence="8">
    <location>
        <begin position="23"/>
        <end position="49"/>
    </location>
</feature>
<dbReference type="AlphaFoldDB" id="A0AAD9HS44"/>
<evidence type="ECO:0000256" key="3">
    <source>
        <dbReference type="ARBA" id="ARBA00022448"/>
    </source>
</evidence>
<protein>
    <recommendedName>
        <fullName evidence="8">Protein BTN</fullName>
    </recommendedName>
</protein>
<keyword evidence="6 8" id="KW-1133">Transmembrane helix</keyword>
<keyword evidence="3" id="KW-0813">Transport</keyword>
<evidence type="ECO:0000256" key="6">
    <source>
        <dbReference type="ARBA" id="ARBA00022989"/>
    </source>
</evidence>
<keyword evidence="8" id="KW-0926">Vacuole</keyword>
<keyword evidence="5" id="KW-0029">Amino-acid transport</keyword>
<dbReference type="EMBL" id="MU842815">
    <property type="protein sequence ID" value="KAK2034310.1"/>
    <property type="molecule type" value="Genomic_DNA"/>
</dbReference>
<dbReference type="GO" id="GO:0012505">
    <property type="term" value="C:endomembrane system"/>
    <property type="evidence" value="ECO:0007669"/>
    <property type="project" value="UniProtKB-SubCell"/>
</dbReference>
<dbReference type="PANTHER" id="PTHR10981:SF0">
    <property type="entry name" value="BATTENIN"/>
    <property type="match status" value="1"/>
</dbReference>
<evidence type="ECO:0000256" key="8">
    <source>
        <dbReference type="RuleBase" id="RU361113"/>
    </source>
</evidence>
<feature type="transmembrane region" description="Helical" evidence="8">
    <location>
        <begin position="284"/>
        <end position="302"/>
    </location>
</feature>
<gene>
    <name evidence="10" type="ORF">LX32DRAFT_419236</name>
</gene>
<evidence type="ECO:0000256" key="4">
    <source>
        <dbReference type="ARBA" id="ARBA00022692"/>
    </source>
</evidence>
<dbReference type="PRINTS" id="PR01315">
    <property type="entry name" value="BATTENIN"/>
</dbReference>
<feature type="transmembrane region" description="Helical" evidence="8">
    <location>
        <begin position="175"/>
        <end position="191"/>
    </location>
</feature>
<evidence type="ECO:0000256" key="7">
    <source>
        <dbReference type="ARBA" id="ARBA00023136"/>
    </source>
</evidence>
<feature type="transmembrane region" description="Helical" evidence="8">
    <location>
        <begin position="375"/>
        <end position="398"/>
    </location>
</feature>
<dbReference type="Pfam" id="PF02487">
    <property type="entry name" value="CLN3"/>
    <property type="match status" value="1"/>
</dbReference>
<feature type="region of interest" description="Disordered" evidence="9">
    <location>
        <begin position="197"/>
        <end position="240"/>
    </location>
</feature>
<sequence>MTPKSKTTGRTAAPACSLEKSRIFWGFALIGLSNTILPSIIHAANYLVIPYPRHVVLLIELPPALLAKLSLPFVVHRVPCRIRPLVVAACWLLAKRIADDTPPNVMPPVRIVTTVLASVTSAATEVSCLHMVGRAGAPALVGWGFGTGAGLLLNAVWPFLLTYGAGKVLRSATRYIYHLVVVILVSHLVLLPQSLDKRGKNDDERRKDRDDDSAEEGRSFLGQHENASLRPNTPEDPEGIGRKLRTLSGLARSDMFPLIVASASPSLLQHGLARPLDGSAFETFSHFFAIYGVAMHLGSLLGRSSMAFLPIRSLGLQVVALIVWTVVAFFNAVFLLSTYIAFFLAFLVGFAGGSLYVHVLARVREERKSQIDRELSLGLVTAGETGGMMIGGVVGAFLETAMCGSLVSSRRWCHRSS</sequence>
<comment type="similarity">
    <text evidence="2 8">Belongs to the battenin family.</text>
</comment>
<dbReference type="InterPro" id="IPR036259">
    <property type="entry name" value="MFS_trans_sf"/>
</dbReference>
<evidence type="ECO:0000313" key="10">
    <source>
        <dbReference type="EMBL" id="KAK2034310.1"/>
    </source>
</evidence>
<organism evidence="10 11">
    <name type="scientific">Colletotrichum zoysiae</name>
    <dbReference type="NCBI Taxonomy" id="1216348"/>
    <lineage>
        <taxon>Eukaryota</taxon>
        <taxon>Fungi</taxon>
        <taxon>Dikarya</taxon>
        <taxon>Ascomycota</taxon>
        <taxon>Pezizomycotina</taxon>
        <taxon>Sordariomycetes</taxon>
        <taxon>Hypocreomycetidae</taxon>
        <taxon>Glomerellales</taxon>
        <taxon>Glomerellaceae</taxon>
        <taxon>Colletotrichum</taxon>
        <taxon>Colletotrichum graminicola species complex</taxon>
    </lineage>
</organism>
<proteinExistence type="inferred from homology"/>
<feature type="transmembrane region" description="Helical" evidence="8">
    <location>
        <begin position="340"/>
        <end position="363"/>
    </location>
</feature>
<evidence type="ECO:0000313" key="11">
    <source>
        <dbReference type="Proteomes" id="UP001232148"/>
    </source>
</evidence>
<comment type="subcellular location">
    <subcellularLocation>
        <location evidence="1">Endomembrane system</location>
        <topology evidence="1">Multi-pass membrane protein</topology>
    </subcellularLocation>
    <subcellularLocation>
        <location evidence="8">Vacuole membrane</location>
        <topology evidence="8">Multi-pass membrane protein</topology>
    </subcellularLocation>
</comment>
<dbReference type="GO" id="GO:0051453">
    <property type="term" value="P:regulation of intracellular pH"/>
    <property type="evidence" value="ECO:0007669"/>
    <property type="project" value="TreeGrafter"/>
</dbReference>
<dbReference type="Proteomes" id="UP001232148">
    <property type="component" value="Unassembled WGS sequence"/>
</dbReference>
<accession>A0AAD9HS44</accession>
<keyword evidence="7 8" id="KW-0472">Membrane</keyword>
<evidence type="ECO:0000256" key="5">
    <source>
        <dbReference type="ARBA" id="ARBA00022970"/>
    </source>
</evidence>
<evidence type="ECO:0000256" key="1">
    <source>
        <dbReference type="ARBA" id="ARBA00004127"/>
    </source>
</evidence>